<dbReference type="GO" id="GO:0070967">
    <property type="term" value="F:coenzyme F420 binding"/>
    <property type="evidence" value="ECO:0007669"/>
    <property type="project" value="TreeGrafter"/>
</dbReference>
<proteinExistence type="inferred from homology"/>
<evidence type="ECO:0000256" key="2">
    <source>
        <dbReference type="ARBA" id="ARBA00049106"/>
    </source>
</evidence>
<dbReference type="InterPro" id="IPR012349">
    <property type="entry name" value="Split_barrel_FMN-bd"/>
</dbReference>
<evidence type="ECO:0000313" key="3">
    <source>
        <dbReference type="EMBL" id="TDD57054.1"/>
    </source>
</evidence>
<evidence type="ECO:0000256" key="1">
    <source>
        <dbReference type="ARBA" id="ARBA00008710"/>
    </source>
</evidence>
<dbReference type="Proteomes" id="UP000295124">
    <property type="component" value="Unassembled WGS sequence"/>
</dbReference>
<dbReference type="InterPro" id="IPR004378">
    <property type="entry name" value="F420H2_quin_Rdtase"/>
</dbReference>
<dbReference type="AlphaFoldDB" id="A0A4R4ZH91"/>
<dbReference type="PANTHER" id="PTHR39428">
    <property type="entry name" value="F420H(2)-DEPENDENT QUINONE REDUCTASE RV1261C"/>
    <property type="match status" value="1"/>
</dbReference>
<dbReference type="RefSeq" id="WP_132171363.1">
    <property type="nucleotide sequence ID" value="NZ_SMKX01000080.1"/>
</dbReference>
<dbReference type="GO" id="GO:0005886">
    <property type="term" value="C:plasma membrane"/>
    <property type="evidence" value="ECO:0007669"/>
    <property type="project" value="TreeGrafter"/>
</dbReference>
<dbReference type="NCBIfam" id="TIGR00026">
    <property type="entry name" value="hi_GC_TIGR00026"/>
    <property type="match status" value="1"/>
</dbReference>
<dbReference type="OrthoDB" id="8225825at2"/>
<protein>
    <submittedName>
        <fullName evidence="3">Nitroreductase family deazaflavin-dependent oxidoreductase</fullName>
    </submittedName>
</protein>
<comment type="catalytic activity">
    <reaction evidence="2">
        <text>oxidized coenzyme F420-(gamma-L-Glu)(n) + a quinol + H(+) = reduced coenzyme F420-(gamma-L-Glu)(n) + a quinone</text>
        <dbReference type="Rhea" id="RHEA:39663"/>
        <dbReference type="Rhea" id="RHEA-COMP:12939"/>
        <dbReference type="Rhea" id="RHEA-COMP:14378"/>
        <dbReference type="ChEBI" id="CHEBI:15378"/>
        <dbReference type="ChEBI" id="CHEBI:24646"/>
        <dbReference type="ChEBI" id="CHEBI:132124"/>
        <dbReference type="ChEBI" id="CHEBI:133980"/>
        <dbReference type="ChEBI" id="CHEBI:139511"/>
    </reaction>
</comment>
<name>A0A4R4ZH91_9ACTN</name>
<dbReference type="EMBL" id="SMKX01000080">
    <property type="protein sequence ID" value="TDD57054.1"/>
    <property type="molecule type" value="Genomic_DNA"/>
</dbReference>
<accession>A0A4R4ZH91</accession>
<comment type="similarity">
    <text evidence="1">Belongs to the F420H(2)-dependent quinone reductase family.</text>
</comment>
<organism evidence="3 4">
    <name type="scientific">Kribbella antibiotica</name>
    <dbReference type="NCBI Taxonomy" id="190195"/>
    <lineage>
        <taxon>Bacteria</taxon>
        <taxon>Bacillati</taxon>
        <taxon>Actinomycetota</taxon>
        <taxon>Actinomycetes</taxon>
        <taxon>Propionibacteriales</taxon>
        <taxon>Kribbellaceae</taxon>
        <taxon>Kribbella</taxon>
    </lineage>
</organism>
<dbReference type="Gene3D" id="2.30.110.10">
    <property type="entry name" value="Electron Transport, Fmn-binding Protein, Chain A"/>
    <property type="match status" value="1"/>
</dbReference>
<comment type="caution">
    <text evidence="3">The sequence shown here is derived from an EMBL/GenBank/DDBJ whole genome shotgun (WGS) entry which is preliminary data.</text>
</comment>
<keyword evidence="4" id="KW-1185">Reference proteome</keyword>
<dbReference type="GO" id="GO:0016491">
    <property type="term" value="F:oxidoreductase activity"/>
    <property type="evidence" value="ECO:0007669"/>
    <property type="project" value="InterPro"/>
</dbReference>
<dbReference type="SUPFAM" id="SSF50475">
    <property type="entry name" value="FMN-binding split barrel"/>
    <property type="match status" value="1"/>
</dbReference>
<reference evidence="3 4" key="1">
    <citation type="submission" date="2019-03" db="EMBL/GenBank/DDBJ databases">
        <title>Draft genome sequences of novel Actinobacteria.</title>
        <authorList>
            <person name="Sahin N."/>
            <person name="Ay H."/>
            <person name="Saygin H."/>
        </authorList>
    </citation>
    <scope>NUCLEOTIDE SEQUENCE [LARGE SCALE GENOMIC DNA]</scope>
    <source>
        <strain evidence="3 4">JCM 13523</strain>
    </source>
</reference>
<evidence type="ECO:0000313" key="4">
    <source>
        <dbReference type="Proteomes" id="UP000295124"/>
    </source>
</evidence>
<dbReference type="Pfam" id="PF04075">
    <property type="entry name" value="F420H2_quin_red"/>
    <property type="match status" value="1"/>
</dbReference>
<gene>
    <name evidence="3" type="ORF">E1263_24715</name>
</gene>
<dbReference type="PANTHER" id="PTHR39428:SF3">
    <property type="entry name" value="DEAZAFLAVIN-DEPENDENT NITROREDUCTASE"/>
    <property type="match status" value="1"/>
</dbReference>
<sequence length="159" mass="17727">MGMLTPLAIKIGSLTWMPRLLPQITWLDKLIQRITRGHWSILRIAGLPNLMLTVVGRKSGVPHSTPLLCVPYRNGQLIAGSNFGGPKAPVWVVNVRAADRVTVAVGPEQHEATAREITGEEREAVWQHMLKTWPNYARYAARTDRTIPVFFLEPIKASA</sequence>